<name>A0A8R1XSB1_ONCVO</name>
<sequence length="97" mass="11198">MRIDGQIENIAGFYLDKYLIYGCLSTIWYVSEYFANKRIVMDTAIFVRECLQAFQEHWDIADRMTLVDSGVINNKVNAPESPIPLSLGHRTLYLSFS</sequence>
<evidence type="ECO:0000313" key="1">
    <source>
        <dbReference type="EnsemblMetazoa" id="OVOC2651.1"/>
    </source>
</evidence>
<protein>
    <submittedName>
        <fullName evidence="1">Uncharacterized protein</fullName>
    </submittedName>
</protein>
<keyword evidence="2" id="KW-1185">Reference proteome</keyword>
<evidence type="ECO:0000313" key="2">
    <source>
        <dbReference type="Proteomes" id="UP000024404"/>
    </source>
</evidence>
<proteinExistence type="predicted"/>
<accession>A0A8R1XSB1</accession>
<dbReference type="AlphaFoldDB" id="A0A8R1XSB1"/>
<organism evidence="1 2">
    <name type="scientific">Onchocerca volvulus</name>
    <dbReference type="NCBI Taxonomy" id="6282"/>
    <lineage>
        <taxon>Eukaryota</taxon>
        <taxon>Metazoa</taxon>
        <taxon>Ecdysozoa</taxon>
        <taxon>Nematoda</taxon>
        <taxon>Chromadorea</taxon>
        <taxon>Rhabditida</taxon>
        <taxon>Spirurina</taxon>
        <taxon>Spiruromorpha</taxon>
        <taxon>Filarioidea</taxon>
        <taxon>Onchocercidae</taxon>
        <taxon>Onchocerca</taxon>
    </lineage>
</organism>
<reference evidence="2" key="1">
    <citation type="submission" date="2013-10" db="EMBL/GenBank/DDBJ databases">
        <title>Genome sequencing of Onchocerca volvulus.</title>
        <authorList>
            <person name="Cotton J."/>
            <person name="Tsai J."/>
            <person name="Stanley E."/>
            <person name="Tracey A."/>
            <person name="Holroyd N."/>
            <person name="Lustigman S."/>
            <person name="Berriman M."/>
        </authorList>
    </citation>
    <scope>NUCLEOTIDE SEQUENCE</scope>
</reference>
<reference evidence="1" key="2">
    <citation type="submission" date="2022-06" db="UniProtKB">
        <authorList>
            <consortium name="EnsemblMetazoa"/>
        </authorList>
    </citation>
    <scope>IDENTIFICATION</scope>
</reference>
<dbReference type="Proteomes" id="UP000024404">
    <property type="component" value="Unassembled WGS sequence"/>
</dbReference>
<dbReference type="EMBL" id="CMVM020000075">
    <property type="status" value="NOT_ANNOTATED_CDS"/>
    <property type="molecule type" value="Genomic_DNA"/>
</dbReference>
<dbReference type="EnsemblMetazoa" id="OVOC2651.1">
    <property type="protein sequence ID" value="OVOC2651.1"/>
    <property type="gene ID" value="WBGene00239460"/>
</dbReference>